<accession>A0A9D4M696</accession>
<evidence type="ECO:0000313" key="1">
    <source>
        <dbReference type="EMBL" id="KAH3871672.1"/>
    </source>
</evidence>
<proteinExistence type="predicted"/>
<keyword evidence="2" id="KW-1185">Reference proteome</keyword>
<evidence type="ECO:0000313" key="2">
    <source>
        <dbReference type="Proteomes" id="UP000828390"/>
    </source>
</evidence>
<dbReference type="EMBL" id="JAIWYP010000002">
    <property type="protein sequence ID" value="KAH3871672.1"/>
    <property type="molecule type" value="Genomic_DNA"/>
</dbReference>
<organism evidence="1 2">
    <name type="scientific">Dreissena polymorpha</name>
    <name type="common">Zebra mussel</name>
    <name type="synonym">Mytilus polymorpha</name>
    <dbReference type="NCBI Taxonomy" id="45954"/>
    <lineage>
        <taxon>Eukaryota</taxon>
        <taxon>Metazoa</taxon>
        <taxon>Spiralia</taxon>
        <taxon>Lophotrochozoa</taxon>
        <taxon>Mollusca</taxon>
        <taxon>Bivalvia</taxon>
        <taxon>Autobranchia</taxon>
        <taxon>Heteroconchia</taxon>
        <taxon>Euheterodonta</taxon>
        <taxon>Imparidentia</taxon>
        <taxon>Neoheterodontei</taxon>
        <taxon>Myida</taxon>
        <taxon>Dreissenoidea</taxon>
        <taxon>Dreissenidae</taxon>
        <taxon>Dreissena</taxon>
    </lineage>
</organism>
<sequence length="70" mass="7903">MDKDVKKKEKAFVCNKEVINPEDTGDATGLTEAEKQVKANREKDKGNEVSANSMNILTFLTQKMKKFLLI</sequence>
<dbReference type="Proteomes" id="UP000828390">
    <property type="component" value="Unassembled WGS sequence"/>
</dbReference>
<protein>
    <submittedName>
        <fullName evidence="1">Uncharacterized protein</fullName>
    </submittedName>
</protein>
<reference evidence="1" key="2">
    <citation type="submission" date="2020-11" db="EMBL/GenBank/DDBJ databases">
        <authorList>
            <person name="McCartney M.A."/>
            <person name="Auch B."/>
            <person name="Kono T."/>
            <person name="Mallez S."/>
            <person name="Becker A."/>
            <person name="Gohl D.M."/>
            <person name="Silverstein K.A.T."/>
            <person name="Koren S."/>
            <person name="Bechman K.B."/>
            <person name="Herman A."/>
            <person name="Abrahante J.E."/>
            <person name="Garbe J."/>
        </authorList>
    </citation>
    <scope>NUCLEOTIDE SEQUENCE</scope>
    <source>
        <strain evidence="1">Duluth1</strain>
        <tissue evidence="1">Whole animal</tissue>
    </source>
</reference>
<comment type="caution">
    <text evidence="1">The sequence shown here is derived from an EMBL/GenBank/DDBJ whole genome shotgun (WGS) entry which is preliminary data.</text>
</comment>
<reference evidence="1" key="1">
    <citation type="journal article" date="2019" name="bioRxiv">
        <title>The Genome of the Zebra Mussel, Dreissena polymorpha: A Resource for Invasive Species Research.</title>
        <authorList>
            <person name="McCartney M.A."/>
            <person name="Auch B."/>
            <person name="Kono T."/>
            <person name="Mallez S."/>
            <person name="Zhang Y."/>
            <person name="Obille A."/>
            <person name="Becker A."/>
            <person name="Abrahante J.E."/>
            <person name="Garbe J."/>
            <person name="Badalamenti J.P."/>
            <person name="Herman A."/>
            <person name="Mangelson H."/>
            <person name="Liachko I."/>
            <person name="Sullivan S."/>
            <person name="Sone E.D."/>
            <person name="Koren S."/>
            <person name="Silverstein K.A.T."/>
            <person name="Beckman K.B."/>
            <person name="Gohl D.M."/>
        </authorList>
    </citation>
    <scope>NUCLEOTIDE SEQUENCE</scope>
    <source>
        <strain evidence="1">Duluth1</strain>
        <tissue evidence="1">Whole animal</tissue>
    </source>
</reference>
<gene>
    <name evidence="1" type="ORF">DPMN_034883</name>
</gene>
<name>A0A9D4M696_DREPO</name>
<dbReference type="AlphaFoldDB" id="A0A9D4M696"/>